<reference evidence="2" key="1">
    <citation type="submission" date="2022-04" db="EMBL/GenBank/DDBJ databases">
        <authorList>
            <person name="Xu L."/>
            <person name="Lv Z."/>
        </authorList>
    </citation>
    <scope>NUCLEOTIDE SEQUENCE</scope>
    <source>
        <strain evidence="2">LV_2022a</strain>
    </source>
</reference>
<protein>
    <recommendedName>
        <fullName evidence="1">Ig-like domain-containing protein</fullName>
    </recommendedName>
</protein>
<reference evidence="2" key="2">
    <citation type="journal article" date="2023" name="Infect Dis Poverty">
        <title>Chromosome-scale genome of the human blood fluke Schistosoma mekongi and its implications for public health.</title>
        <authorList>
            <person name="Zhou M."/>
            <person name="Xu L."/>
            <person name="Xu D."/>
            <person name="Chen W."/>
            <person name="Khan J."/>
            <person name="Hu Y."/>
            <person name="Huang H."/>
            <person name="Wei H."/>
            <person name="Zhang Y."/>
            <person name="Chusongsang P."/>
            <person name="Tanasarnprasert K."/>
            <person name="Hu X."/>
            <person name="Limpanont Y."/>
            <person name="Lv Z."/>
        </authorList>
    </citation>
    <scope>NUCLEOTIDE SEQUENCE</scope>
    <source>
        <strain evidence="2">LV_2022a</strain>
    </source>
</reference>
<organism evidence="2 3">
    <name type="scientific">Schistosoma mekongi</name>
    <name type="common">Parasitic worm</name>
    <dbReference type="NCBI Taxonomy" id="38744"/>
    <lineage>
        <taxon>Eukaryota</taxon>
        <taxon>Metazoa</taxon>
        <taxon>Spiralia</taxon>
        <taxon>Lophotrochozoa</taxon>
        <taxon>Platyhelminthes</taxon>
        <taxon>Trematoda</taxon>
        <taxon>Digenea</taxon>
        <taxon>Strigeidida</taxon>
        <taxon>Schistosomatoidea</taxon>
        <taxon>Schistosomatidae</taxon>
        <taxon>Schistosoma</taxon>
    </lineage>
</organism>
<evidence type="ECO:0000313" key="2">
    <source>
        <dbReference type="EMBL" id="KAK4474210.1"/>
    </source>
</evidence>
<evidence type="ECO:0000313" key="3">
    <source>
        <dbReference type="Proteomes" id="UP001292079"/>
    </source>
</evidence>
<sequence length="1331" mass="153110">MGCNHVVDYYIFKDSSCLEYVSDTRRNLNCILCLISVISDSLLQYNVRESYVCKFLNFFESNKHHCNIVSRSEKLLQKFMMTMLGVNYEELFSDFQCFNLVKKVLHCLFSLASHKLILLYLSYTYHKIISTVEKGGNCLYEMKLFCFFLDEYATVNPQLTDVNENYIFALINVILPYLNVSSLFCLSSLLKHLPEKCLDSVKVHFQKVVDVVLRNKSNDVVEAGLDCLLQLSICNRNFIDVCKFREFSVVLRALLNSHCGQIKETTVKFIGHLLNTFKGDATKLICTSGVIELLFDNISLQSAYCSDVLKCLESMSPEAELMSSSSVPYGVDRIVKIMSSREKCNTELLLKLMNIINNFIVYYDGALDFFISPPTFGVFLITMADIVENCTTELGLLGIICIVNIFKFERQTEVIPYKELNKFLKSIEHIAKKQTYKLENPKRSKNLNVISDLDKEREETSSFLLSALLSLLQQIHTCLYVNKTTQAKTEFQTETECSLTYIFFAVVMNIVFQLIMKHDSIENVLSLLEITTMYAHGVCSNITENEITNICGRRFENLKNFKSQVSTVLKNKIRRSFILLLPLFYRICFMIGDDNIRKPLFLSGYHTINDRRPEVDVGFYTGSFSREILLTLITANSSIFSRTDIHCLVSGKSLTNLLRKDELGMWISTLIRGFKYFTSLDFEYLEKCMELCVGEKEFMAVSASAISVICILINRNFEQTKVSQILQFVECENYGVNLLWYHAFIPKRILKRLIQFPTKVGVNFFRLVPVLITIEFLVTYICLPNFWSIFENSMIKDEYNSGSNILSLALLDCLQPVHTVVLLRTPGFTAYLNSSNPTWIKITQKIILQCHTDELLIEEQVFSLIPTTYILLSNTWAVWYNNLLDLNNSDVLRRLLVTFEKQIIILKKKGESTETGYSLIQREQLALYICECLLTMPSNLPGSFLEVFASKYDLKYVYVKMLKIICMFLHEVFLHSQFIIIVAQQIIRFLANEQLDPTSLLRNDLLQIMLHFLVYSDNNTHVQIVKLLCSEIKSWERSIFYFSEETSKCPTAIRLKTHSDEYQITTVELDCILGIGASVNLCAKHLPSNYDIVDSISRLLFMKPETILAVLSHNSATSGSLFIETSALICLLESFNGPASHLLWPDIHMNSNEDYFCELFMCLNTKIMNIRHKFTQEVSIEVYGCLVKHMYTSNKKQSYINLFLLTSPWCSIILEHLRTDSLVNNDGKFPSPYLAFINVLLSTNCSAIFSSISKTQLRNLLLAYIHGENMHDSVTRNYLKSISQKIASRDYEVLDSRERLCLEVMTASDNLQPTVGISHRFQLFYKEIFCL</sequence>
<dbReference type="Proteomes" id="UP001292079">
    <property type="component" value="Unassembled WGS sequence"/>
</dbReference>
<dbReference type="SUPFAM" id="SSF48371">
    <property type="entry name" value="ARM repeat"/>
    <property type="match status" value="1"/>
</dbReference>
<evidence type="ECO:0000259" key="1">
    <source>
        <dbReference type="PROSITE" id="PS50835"/>
    </source>
</evidence>
<gene>
    <name evidence="2" type="ORF">MN116_000005</name>
</gene>
<accession>A0AAE1ZHZ4</accession>
<dbReference type="InterPro" id="IPR016024">
    <property type="entry name" value="ARM-type_fold"/>
</dbReference>
<dbReference type="PROSITE" id="PS50835">
    <property type="entry name" value="IG_LIKE"/>
    <property type="match status" value="1"/>
</dbReference>
<proteinExistence type="predicted"/>
<feature type="domain" description="Ig-like" evidence="1">
    <location>
        <begin position="1104"/>
        <end position="1201"/>
    </location>
</feature>
<dbReference type="EMBL" id="JALJAT010000001">
    <property type="protein sequence ID" value="KAK4474210.1"/>
    <property type="molecule type" value="Genomic_DNA"/>
</dbReference>
<keyword evidence="3" id="KW-1185">Reference proteome</keyword>
<name>A0AAE1ZHZ4_SCHME</name>
<dbReference type="InterPro" id="IPR007110">
    <property type="entry name" value="Ig-like_dom"/>
</dbReference>
<comment type="caution">
    <text evidence="2">The sequence shown here is derived from an EMBL/GenBank/DDBJ whole genome shotgun (WGS) entry which is preliminary data.</text>
</comment>